<comment type="caution">
    <text evidence="2">The sequence shown here is derived from an EMBL/GenBank/DDBJ whole genome shotgun (WGS) entry which is preliminary data.</text>
</comment>
<evidence type="ECO:0000313" key="2">
    <source>
        <dbReference type="EMBL" id="KAL0809240.1"/>
    </source>
</evidence>
<feature type="region of interest" description="Disordered" evidence="1">
    <location>
        <begin position="92"/>
        <end position="117"/>
    </location>
</feature>
<feature type="compositionally biased region" description="Low complexity" evidence="1">
    <location>
        <begin position="135"/>
        <end position="147"/>
    </location>
</feature>
<feature type="compositionally biased region" description="Low complexity" evidence="1">
    <location>
        <begin position="15"/>
        <end position="27"/>
    </location>
</feature>
<proteinExistence type="predicted"/>
<feature type="region of interest" description="Disordered" evidence="1">
    <location>
        <begin position="130"/>
        <end position="311"/>
    </location>
</feature>
<accession>A0ABD0S585</accession>
<dbReference type="AlphaFoldDB" id="A0ABD0S585"/>
<protein>
    <submittedName>
        <fullName evidence="2">Uncharacterized protein</fullName>
    </submittedName>
</protein>
<evidence type="ECO:0000256" key="1">
    <source>
        <dbReference type="SAM" id="MobiDB-lite"/>
    </source>
</evidence>
<gene>
    <name evidence="2" type="ORF">ABMA28_011459</name>
</gene>
<name>A0ABD0S585_LOXSC</name>
<feature type="compositionally biased region" description="Basic and acidic residues" evidence="1">
    <location>
        <begin position="274"/>
        <end position="287"/>
    </location>
</feature>
<organism evidence="2 3">
    <name type="scientific">Loxostege sticticalis</name>
    <name type="common">Beet webworm moth</name>
    <dbReference type="NCBI Taxonomy" id="481309"/>
    <lineage>
        <taxon>Eukaryota</taxon>
        <taxon>Metazoa</taxon>
        <taxon>Ecdysozoa</taxon>
        <taxon>Arthropoda</taxon>
        <taxon>Hexapoda</taxon>
        <taxon>Insecta</taxon>
        <taxon>Pterygota</taxon>
        <taxon>Neoptera</taxon>
        <taxon>Endopterygota</taxon>
        <taxon>Lepidoptera</taxon>
        <taxon>Glossata</taxon>
        <taxon>Ditrysia</taxon>
        <taxon>Pyraloidea</taxon>
        <taxon>Crambidae</taxon>
        <taxon>Pyraustinae</taxon>
        <taxon>Loxostege</taxon>
    </lineage>
</organism>
<feature type="region of interest" description="Disordered" evidence="1">
    <location>
        <begin position="11"/>
        <end position="32"/>
    </location>
</feature>
<dbReference type="Proteomes" id="UP001549921">
    <property type="component" value="Unassembled WGS sequence"/>
</dbReference>
<sequence length="449" mass="48317">MVIPKTDVHLDSENYESSTTSSSCTNSPKRMSIYGFNRPKTPFRKIIRGPTPRLCMENRMYEPSLGKIRPVIYSGGIVRGSGLAKRLPFQPPVLPSKFTPQANRNATSEEEESSGMRRAISLSDLAVKPMPAPRAPQAASKPAQPSPNSTKSPSGFARPAPRYNGKSNMTRSSSVGVLNNQSDSESDPQPSRPQASSRTQGLMRPTISSMNKQATSTARRRGLANAYSSVSLSTGAQEESSSEAEERGGEKPAVPPRPRAGSVDHTQRRIGRSGSERDLSAKAREVTARLTANTRQRPKQEPAPEANMSSSQLCSALTEQLTKTACKVVQLYASLQREPGAAADISGLEAAILETQKVLKSAVSQSNQNGDALSSLSSADGDCRHNVDSTRQKLENLVSKEANNAGNPAMSLIEQYSDILLNMMQSKMVNQFSQSPQSLPPNAREGGDS</sequence>
<evidence type="ECO:0000313" key="3">
    <source>
        <dbReference type="Proteomes" id="UP001549921"/>
    </source>
</evidence>
<dbReference type="EMBL" id="JBEDNZ010000029">
    <property type="protein sequence ID" value="KAL0809240.1"/>
    <property type="molecule type" value="Genomic_DNA"/>
</dbReference>
<reference evidence="2 3" key="1">
    <citation type="submission" date="2024-06" db="EMBL/GenBank/DDBJ databases">
        <title>A chromosome-level genome assembly of beet webworm, Loxostege sticticalis.</title>
        <authorList>
            <person name="Zhang Y."/>
        </authorList>
    </citation>
    <scope>NUCLEOTIDE SEQUENCE [LARGE SCALE GENOMIC DNA]</scope>
    <source>
        <strain evidence="2">AQ028</strain>
        <tissue evidence="2">Male pupae</tissue>
    </source>
</reference>
<feature type="compositionally biased region" description="Polar residues" evidence="1">
    <location>
        <begin position="165"/>
        <end position="217"/>
    </location>
</feature>